<dbReference type="InterPro" id="IPR002347">
    <property type="entry name" value="SDR_fam"/>
</dbReference>
<organism evidence="4 5">
    <name type="scientific">Fusarium oligoseptatum</name>
    <dbReference type="NCBI Taxonomy" id="2604345"/>
    <lineage>
        <taxon>Eukaryota</taxon>
        <taxon>Fungi</taxon>
        <taxon>Dikarya</taxon>
        <taxon>Ascomycota</taxon>
        <taxon>Pezizomycotina</taxon>
        <taxon>Sordariomycetes</taxon>
        <taxon>Hypocreomycetidae</taxon>
        <taxon>Hypocreales</taxon>
        <taxon>Nectriaceae</taxon>
        <taxon>Fusarium</taxon>
        <taxon>Fusarium solani species complex</taxon>
    </lineage>
</organism>
<dbReference type="SUPFAM" id="SSF51735">
    <property type="entry name" value="NAD(P)-binding Rossmann-fold domains"/>
    <property type="match status" value="1"/>
</dbReference>
<evidence type="ECO:0000313" key="5">
    <source>
        <dbReference type="Proteomes" id="UP000287144"/>
    </source>
</evidence>
<keyword evidence="3" id="KW-0560">Oxidoreductase</keyword>
<proteinExistence type="inferred from homology"/>
<protein>
    <submittedName>
        <fullName evidence="4">Uncharacterized protein</fullName>
    </submittedName>
</protein>
<evidence type="ECO:0000256" key="1">
    <source>
        <dbReference type="ARBA" id="ARBA00006484"/>
    </source>
</evidence>
<dbReference type="AlphaFoldDB" id="A0A428SYC1"/>
<dbReference type="InterPro" id="IPR036291">
    <property type="entry name" value="NAD(P)-bd_dom_sf"/>
</dbReference>
<keyword evidence="5" id="KW-1185">Reference proteome</keyword>
<dbReference type="EMBL" id="NKCK01000162">
    <property type="protein sequence ID" value="RSL94768.1"/>
    <property type="molecule type" value="Genomic_DNA"/>
</dbReference>
<dbReference type="PROSITE" id="PS00061">
    <property type="entry name" value="ADH_SHORT"/>
    <property type="match status" value="1"/>
</dbReference>
<gene>
    <name evidence="4" type="ORF">CEP52_012436</name>
</gene>
<evidence type="ECO:0000256" key="3">
    <source>
        <dbReference type="ARBA" id="ARBA00023002"/>
    </source>
</evidence>
<dbReference type="GO" id="GO:0050664">
    <property type="term" value="F:oxidoreductase activity, acting on NAD(P)H, oxygen as acceptor"/>
    <property type="evidence" value="ECO:0007669"/>
    <property type="project" value="TreeGrafter"/>
</dbReference>
<dbReference type="PANTHER" id="PTHR43008">
    <property type="entry name" value="BENZIL REDUCTASE"/>
    <property type="match status" value="1"/>
</dbReference>
<sequence length="305" mass="32525">MTSIPKANASEAKVTDRFDLSGKNFLITGGGGGIGFACAKAIAQLGGGVAIIDTAPNPTAEFDTLGERYGVKTSYVRGDVTNQESLEDAFAQSVQAVGQLHGGLTAAGIVMDTPFLQADWEVTQRTFNVNVLGTFWAAKLLAKHLAETNTPGSIVAIASINAQGLYVPVQPKSAYNTSKAAIKGLMGPLAGELGQYGIRVNCISPGAIQTPLLARLEGEKRAILDWYRDGSPLQRLGVPEDLTPMVCYLLSDAAAFTTGADMLVTGQFTDSKINFRGVDMDGYRWFARRISSRIRRKLGIEMTIT</sequence>
<dbReference type="STRING" id="1325735.A0A428SYC1"/>
<dbReference type="Pfam" id="PF13561">
    <property type="entry name" value="adh_short_C2"/>
    <property type="match status" value="1"/>
</dbReference>
<dbReference type="PRINTS" id="PR00081">
    <property type="entry name" value="GDHRDH"/>
</dbReference>
<evidence type="ECO:0000256" key="2">
    <source>
        <dbReference type="ARBA" id="ARBA00022857"/>
    </source>
</evidence>
<dbReference type="PANTHER" id="PTHR43008:SF4">
    <property type="entry name" value="CHAIN DEHYDROGENASE, PUTATIVE (AFU_ORTHOLOGUE AFUA_4G08710)-RELATED"/>
    <property type="match status" value="1"/>
</dbReference>
<reference evidence="4 5" key="1">
    <citation type="submission" date="2017-06" db="EMBL/GenBank/DDBJ databases">
        <title>Comparative genomic analysis of Ambrosia Fusariam Clade fungi.</title>
        <authorList>
            <person name="Stajich J.E."/>
            <person name="Carrillo J."/>
            <person name="Kijimoto T."/>
            <person name="Eskalen A."/>
            <person name="O'Donnell K."/>
            <person name="Kasson M."/>
        </authorList>
    </citation>
    <scope>NUCLEOTIDE SEQUENCE [LARGE SCALE GENOMIC DNA]</scope>
    <source>
        <strain evidence="4 5">NRRL62579</strain>
    </source>
</reference>
<dbReference type="GO" id="GO:0016616">
    <property type="term" value="F:oxidoreductase activity, acting on the CH-OH group of donors, NAD or NADP as acceptor"/>
    <property type="evidence" value="ECO:0007669"/>
    <property type="project" value="UniProtKB-ARBA"/>
</dbReference>
<name>A0A428SYC1_9HYPO</name>
<dbReference type="Gene3D" id="3.40.50.720">
    <property type="entry name" value="NAD(P)-binding Rossmann-like Domain"/>
    <property type="match status" value="1"/>
</dbReference>
<accession>A0A428SYC1</accession>
<comment type="similarity">
    <text evidence="1">Belongs to the short-chain dehydrogenases/reductases (SDR) family.</text>
</comment>
<dbReference type="InterPro" id="IPR020904">
    <property type="entry name" value="Sc_DH/Rdtase_CS"/>
</dbReference>
<keyword evidence="2" id="KW-0521">NADP</keyword>
<comment type="caution">
    <text evidence="4">The sequence shown here is derived from an EMBL/GenBank/DDBJ whole genome shotgun (WGS) entry which is preliminary data.</text>
</comment>
<dbReference type="FunFam" id="3.40.50.720:FF:000084">
    <property type="entry name" value="Short-chain dehydrogenase reductase"/>
    <property type="match status" value="1"/>
</dbReference>
<dbReference type="Proteomes" id="UP000287144">
    <property type="component" value="Unassembled WGS sequence"/>
</dbReference>
<evidence type="ECO:0000313" key="4">
    <source>
        <dbReference type="EMBL" id="RSL94768.1"/>
    </source>
</evidence>